<comment type="caution">
    <text evidence="9">The sequence shown here is derived from an EMBL/GenBank/DDBJ whole genome shotgun (WGS) entry which is preliminary data.</text>
</comment>
<dbReference type="InterPro" id="IPR025857">
    <property type="entry name" value="MacB_PCD"/>
</dbReference>
<evidence type="ECO:0000256" key="5">
    <source>
        <dbReference type="ARBA" id="ARBA00023136"/>
    </source>
</evidence>
<accession>J9GGE8</accession>
<evidence type="ECO:0000259" key="8">
    <source>
        <dbReference type="Pfam" id="PF12704"/>
    </source>
</evidence>
<dbReference type="PANTHER" id="PTHR30489:SF0">
    <property type="entry name" value="LIPOPROTEIN-RELEASING SYSTEM TRANSMEMBRANE PROTEIN LOLE"/>
    <property type="match status" value="1"/>
</dbReference>
<comment type="subcellular location">
    <subcellularLocation>
        <location evidence="1">Cell membrane</location>
        <topology evidence="1">Multi-pass membrane protein</topology>
    </subcellularLocation>
</comment>
<evidence type="ECO:0000256" key="4">
    <source>
        <dbReference type="ARBA" id="ARBA00022989"/>
    </source>
</evidence>
<sequence>MLSRLRLPLFMARRYLFSRKKIGAINIISCISVVGVAFGTAALLCTISVFNGFHDLFGSLYTAIDPPIEVVANQGKFIDTQDSVLCLLKAHPAVEVASETLEDHALILFQGRPTVISLKGVDRDFDKVTGIRSILYGEGTYRTEQAGVHYGIPGIGLASAMGGINFGTLQICAPRKGEKINLTNPAESFNVGDLAASNVCFDVNQRKYDETLMLTSLDFVQELFEQPQRITSLELKLKPGVDLEEVKEDMRKLAGNRFRVLDQLEQQEDVFNMMNIEKLMAYFFLTFILLIACFNIIGSVSMLMIDKRNDMETLRHLGASDHLIFRIFLYEGRLIALLGAAAGGLLGIGLCWLQQTFGLIKLGTSSGSFIIDSYPVSIHFTDVLLVLSTVLVVGFVCVWYSVKYLSKWFLTKA</sequence>
<evidence type="ECO:0000313" key="9">
    <source>
        <dbReference type="EMBL" id="EJX06014.1"/>
    </source>
</evidence>
<protein>
    <submittedName>
        <fullName evidence="9">Efflux ABC transporter, permease protein</fullName>
    </submittedName>
</protein>
<keyword evidence="2" id="KW-1003">Cell membrane</keyword>
<organism evidence="9">
    <name type="scientific">gut metagenome</name>
    <dbReference type="NCBI Taxonomy" id="749906"/>
    <lineage>
        <taxon>unclassified sequences</taxon>
        <taxon>metagenomes</taxon>
        <taxon>organismal metagenomes</taxon>
    </lineage>
</organism>
<keyword evidence="4 6" id="KW-1133">Transmembrane helix</keyword>
<dbReference type="GO" id="GO:0098797">
    <property type="term" value="C:plasma membrane protein complex"/>
    <property type="evidence" value="ECO:0007669"/>
    <property type="project" value="TreeGrafter"/>
</dbReference>
<evidence type="ECO:0000256" key="6">
    <source>
        <dbReference type="SAM" id="Phobius"/>
    </source>
</evidence>
<keyword evidence="5 6" id="KW-0472">Membrane</keyword>
<name>J9GGE8_9ZZZZ</name>
<feature type="transmembrane region" description="Helical" evidence="6">
    <location>
        <begin position="279"/>
        <end position="305"/>
    </location>
</feature>
<evidence type="ECO:0000256" key="1">
    <source>
        <dbReference type="ARBA" id="ARBA00004651"/>
    </source>
</evidence>
<feature type="domain" description="MacB-like periplasmic core" evidence="8">
    <location>
        <begin position="29"/>
        <end position="252"/>
    </location>
</feature>
<dbReference type="Pfam" id="PF12704">
    <property type="entry name" value="MacB_PCD"/>
    <property type="match status" value="1"/>
</dbReference>
<dbReference type="EMBL" id="AMCI01001294">
    <property type="protein sequence ID" value="EJX06014.1"/>
    <property type="molecule type" value="Genomic_DNA"/>
</dbReference>
<dbReference type="PANTHER" id="PTHR30489">
    <property type="entry name" value="LIPOPROTEIN-RELEASING SYSTEM TRANSMEMBRANE PROTEIN LOLE"/>
    <property type="match status" value="1"/>
</dbReference>
<proteinExistence type="predicted"/>
<dbReference type="Pfam" id="PF02687">
    <property type="entry name" value="FtsX"/>
    <property type="match status" value="1"/>
</dbReference>
<feature type="domain" description="ABC3 transporter permease C-terminal" evidence="7">
    <location>
        <begin position="283"/>
        <end position="407"/>
    </location>
</feature>
<dbReference type="InterPro" id="IPR003838">
    <property type="entry name" value="ABC3_permease_C"/>
</dbReference>
<feature type="transmembrane region" description="Helical" evidence="6">
    <location>
        <begin position="383"/>
        <end position="402"/>
    </location>
</feature>
<dbReference type="GO" id="GO:0044874">
    <property type="term" value="P:lipoprotein localization to outer membrane"/>
    <property type="evidence" value="ECO:0007669"/>
    <property type="project" value="TreeGrafter"/>
</dbReference>
<gene>
    <name evidence="9" type="ORF">EVA_05883</name>
</gene>
<dbReference type="InterPro" id="IPR051447">
    <property type="entry name" value="Lipoprotein-release_system"/>
</dbReference>
<evidence type="ECO:0000256" key="3">
    <source>
        <dbReference type="ARBA" id="ARBA00022692"/>
    </source>
</evidence>
<feature type="transmembrane region" description="Helical" evidence="6">
    <location>
        <begin position="334"/>
        <end position="355"/>
    </location>
</feature>
<evidence type="ECO:0000259" key="7">
    <source>
        <dbReference type="Pfam" id="PF02687"/>
    </source>
</evidence>
<evidence type="ECO:0000256" key="2">
    <source>
        <dbReference type="ARBA" id="ARBA00022475"/>
    </source>
</evidence>
<keyword evidence="3 6" id="KW-0812">Transmembrane</keyword>
<feature type="transmembrane region" description="Helical" evidence="6">
    <location>
        <begin position="21"/>
        <end position="44"/>
    </location>
</feature>
<reference evidence="9" key="1">
    <citation type="journal article" date="2012" name="PLoS ONE">
        <title>Gene sets for utilization of primary and secondary nutrition supplies in the distal gut of endangered iberian lynx.</title>
        <authorList>
            <person name="Alcaide M."/>
            <person name="Messina E."/>
            <person name="Richter M."/>
            <person name="Bargiela R."/>
            <person name="Peplies J."/>
            <person name="Huws S.A."/>
            <person name="Newbold C.J."/>
            <person name="Golyshin P.N."/>
            <person name="Simon M.A."/>
            <person name="Lopez G."/>
            <person name="Yakimov M.M."/>
            <person name="Ferrer M."/>
        </authorList>
    </citation>
    <scope>NUCLEOTIDE SEQUENCE</scope>
</reference>
<dbReference type="AlphaFoldDB" id="J9GGE8"/>